<reference evidence="1" key="1">
    <citation type="submission" date="2021-05" db="EMBL/GenBank/DDBJ databases">
        <authorList>
            <person name="Alioto T."/>
            <person name="Alioto T."/>
            <person name="Gomez Garrido J."/>
        </authorList>
    </citation>
    <scope>NUCLEOTIDE SEQUENCE</scope>
</reference>
<proteinExistence type="predicted"/>
<name>A0A8D8ZE07_9HEMI</name>
<organism evidence="1">
    <name type="scientific">Cacopsylla melanoneura</name>
    <dbReference type="NCBI Taxonomy" id="428564"/>
    <lineage>
        <taxon>Eukaryota</taxon>
        <taxon>Metazoa</taxon>
        <taxon>Ecdysozoa</taxon>
        <taxon>Arthropoda</taxon>
        <taxon>Hexapoda</taxon>
        <taxon>Insecta</taxon>
        <taxon>Pterygota</taxon>
        <taxon>Neoptera</taxon>
        <taxon>Paraneoptera</taxon>
        <taxon>Hemiptera</taxon>
        <taxon>Sternorrhyncha</taxon>
        <taxon>Psylloidea</taxon>
        <taxon>Psyllidae</taxon>
        <taxon>Psyllinae</taxon>
        <taxon>Cacopsylla</taxon>
    </lineage>
</organism>
<sequence>MSHYTGLVNSPPLCRLRVTGGNLHDPLSYLSHPIIQDLCLKIFANPTLPLFEHSKNLLLPLACSSLFEEQKKTYETLQKIFIATTTNPFHIPHTPHGINRHYDGDTLFSVLHSSTEF</sequence>
<evidence type="ECO:0000313" key="1">
    <source>
        <dbReference type="EMBL" id="CAG6744367.1"/>
    </source>
</evidence>
<dbReference type="AlphaFoldDB" id="A0A8D8ZE07"/>
<accession>A0A8D8ZE07</accession>
<protein>
    <submittedName>
        <fullName evidence="1">Uncharacterized protein</fullName>
    </submittedName>
</protein>
<dbReference type="EMBL" id="HBUF01465393">
    <property type="protein sequence ID" value="CAG6744367.1"/>
    <property type="molecule type" value="Transcribed_RNA"/>
</dbReference>